<evidence type="ECO:0000259" key="1">
    <source>
        <dbReference type="Pfam" id="PF14088"/>
    </source>
</evidence>
<proteinExistence type="predicted"/>
<accession>A0A495CVW4</accession>
<name>A0A495CVW4_9PROT</name>
<comment type="caution">
    <text evidence="2">The sequence shown here is derived from an EMBL/GenBank/DDBJ whole genome shotgun (WGS) entry which is preliminary data.</text>
</comment>
<gene>
    <name evidence="2" type="ORF">C7435_3380</name>
</gene>
<dbReference type="EMBL" id="RBIM01000010">
    <property type="protein sequence ID" value="RKQ89519.1"/>
    <property type="molecule type" value="Genomic_DNA"/>
</dbReference>
<dbReference type="Pfam" id="PF14088">
    <property type="entry name" value="DUF4268"/>
    <property type="match status" value="1"/>
</dbReference>
<dbReference type="OrthoDB" id="570199at2"/>
<protein>
    <submittedName>
        <fullName evidence="2">Uncharacterized protein DUF4268</fullName>
    </submittedName>
</protein>
<feature type="domain" description="DUF4268" evidence="1">
    <location>
        <begin position="181"/>
        <end position="311"/>
    </location>
</feature>
<sequence>MPDLPLSQIERVDVRKAWPHEALDFTRWLAEDENFQALADALHFFEAGVEATEAAVGDFSADIIARDREGLILIENQLAQTDHTHLGQILTYLAGLDEPARVVWISTKVREEHRAAIDWLNAHTPSDFAFFAVELELFRISGGPAAPHYHVVAQPNEWTRHVSARSKQISSTALTDTQETYKALWGVLNDQLMEHWTGFRRRQPLPQTWMSYPIGRAGFQLTAIASVRDRSAAVELYCHRDPSKTGFDQLLEGKAAFEDAFGQPLRWDRMEERAAWRVRIDREVDITDQSAWPDLAKWYRQHLEAFDRTFRAAVADIDLGAGLPDDTSDDA</sequence>
<dbReference type="Proteomes" id="UP000273675">
    <property type="component" value="Unassembled WGS sequence"/>
</dbReference>
<dbReference type="AlphaFoldDB" id="A0A495CVW4"/>
<organism evidence="2 3">
    <name type="scientific">Maricaulis maris</name>
    <dbReference type="NCBI Taxonomy" id="74318"/>
    <lineage>
        <taxon>Bacteria</taxon>
        <taxon>Pseudomonadati</taxon>
        <taxon>Pseudomonadota</taxon>
        <taxon>Alphaproteobacteria</taxon>
        <taxon>Maricaulales</taxon>
        <taxon>Maricaulaceae</taxon>
        <taxon>Maricaulis</taxon>
    </lineage>
</organism>
<dbReference type="Gene3D" id="3.40.1350.10">
    <property type="match status" value="1"/>
</dbReference>
<dbReference type="InterPro" id="IPR025364">
    <property type="entry name" value="DUF4268"/>
</dbReference>
<evidence type="ECO:0000313" key="2">
    <source>
        <dbReference type="EMBL" id="RKQ89519.1"/>
    </source>
</evidence>
<dbReference type="GO" id="GO:0003676">
    <property type="term" value="F:nucleic acid binding"/>
    <property type="evidence" value="ECO:0007669"/>
    <property type="project" value="InterPro"/>
</dbReference>
<dbReference type="RefSeq" id="WP_121212569.1">
    <property type="nucleotide sequence ID" value="NZ_RBIM01000010.1"/>
</dbReference>
<dbReference type="InterPro" id="IPR011856">
    <property type="entry name" value="tRNA_endonuc-like_dom_sf"/>
</dbReference>
<evidence type="ECO:0000313" key="3">
    <source>
        <dbReference type="Proteomes" id="UP000273675"/>
    </source>
</evidence>
<reference evidence="2 3" key="1">
    <citation type="submission" date="2018-10" db="EMBL/GenBank/DDBJ databases">
        <title>Genomic Encyclopedia of Type Strains, Phase IV (KMG-IV): sequencing the most valuable type-strain genomes for metagenomic binning, comparative biology and taxonomic classification.</title>
        <authorList>
            <person name="Goeker M."/>
        </authorList>
    </citation>
    <scope>NUCLEOTIDE SEQUENCE [LARGE SCALE GENOMIC DNA]</scope>
    <source>
        <strain evidence="2 3">DSM 4734</strain>
    </source>
</reference>